<proteinExistence type="predicted"/>
<dbReference type="Proteomes" id="UP000232722">
    <property type="component" value="Unassembled WGS sequence"/>
</dbReference>
<protein>
    <recommendedName>
        <fullName evidence="1">MULE transposase domain-containing protein</fullName>
    </recommendedName>
</protein>
<accession>A0A2N0PW33</accession>
<organism evidence="2 5">
    <name type="scientific">Rhizophagus irregularis</name>
    <dbReference type="NCBI Taxonomy" id="588596"/>
    <lineage>
        <taxon>Eukaryota</taxon>
        <taxon>Fungi</taxon>
        <taxon>Fungi incertae sedis</taxon>
        <taxon>Mucoromycota</taxon>
        <taxon>Glomeromycotina</taxon>
        <taxon>Glomeromycetes</taxon>
        <taxon>Glomerales</taxon>
        <taxon>Glomeraceae</taxon>
        <taxon>Rhizophagus</taxon>
    </lineage>
</organism>
<dbReference type="AlphaFoldDB" id="A0A2N0PW33"/>
<dbReference type="Pfam" id="PF10551">
    <property type="entry name" value="MULE"/>
    <property type="match status" value="1"/>
</dbReference>
<dbReference type="VEuPathDB" id="FungiDB:RhiirA1_543326"/>
<evidence type="ECO:0000313" key="4">
    <source>
        <dbReference type="Proteomes" id="UP000232688"/>
    </source>
</evidence>
<gene>
    <name evidence="3" type="ORF">RhiirA1_543326</name>
    <name evidence="2" type="ORF">RhiirA5_413566</name>
</gene>
<dbReference type="PANTHER" id="PTHR47160">
    <property type="entry name" value="PUTATIVE-RELATED"/>
    <property type="match status" value="1"/>
</dbReference>
<feature type="domain" description="MULE transposase" evidence="1">
    <location>
        <begin position="160"/>
        <end position="258"/>
    </location>
</feature>
<reference evidence="2 5" key="2">
    <citation type="submission" date="2017-09" db="EMBL/GenBank/DDBJ databases">
        <title>Extensive intraspecific genome diversity in a model arbuscular mycorrhizal fungus.</title>
        <authorList>
            <person name="Chen E.C."/>
            <person name="Morin E."/>
            <person name="Beaudet D."/>
            <person name="Noel J."/>
            <person name="Ndikumana S."/>
            <person name="Charron P."/>
            <person name="St-Onge C."/>
            <person name="Giorgi J."/>
            <person name="Grigoriev I.V."/>
            <person name="Roux C."/>
            <person name="Martin F.M."/>
            <person name="Corradi N."/>
        </authorList>
    </citation>
    <scope>NUCLEOTIDE SEQUENCE [LARGE SCALE GENOMIC DNA]</scope>
    <source>
        <strain evidence="2 5">A5</strain>
    </source>
</reference>
<dbReference type="EMBL" id="LLXJ01000337">
    <property type="protein sequence ID" value="PKC11054.1"/>
    <property type="molecule type" value="Genomic_DNA"/>
</dbReference>
<sequence>MDEVCEIIQSQKGNNKINVRRATTIFLDGKHYLKNFVDHHHSPQASKVKVAKTVAQIKQQARETRDKPVQIIQNNIINMSQDDHPYMPSKNALRTTIKRVRRAELPPQPQNIGELNVPNPLCLTLNGDPFLVKDLMVGTDRILLFTTQMNIQRLSQAQFWLMDGTFRTVPTIFCQLYTIHAPVGSTNSRILPLIYALITSKTEQIYRCLFEEIVDFAAEHNIILQPSTILTDFEQASIYASRYVFPNARNKGCFFHLGQSGWRKIQSCGLAIRYGNDEQFRLFALAFLPSQEIPDAFDTLKLVMPQEANIVTQWFEENYVRGKIRQHLRNGSTTRSAPLFPPSLWSVYDSMETGVPRTQNVAEAWHHRWNTLVGQSHAGIYTIIKELQKEQ</sequence>
<evidence type="ECO:0000259" key="1">
    <source>
        <dbReference type="Pfam" id="PF10551"/>
    </source>
</evidence>
<reference evidence="3 4" key="3">
    <citation type="submission" date="2017-10" db="EMBL/GenBank/DDBJ databases">
        <title>Extensive intraspecific genome diversity in a model arbuscular mycorrhizal fungus.</title>
        <authorList>
            <person name="Chen E.C.H."/>
            <person name="Morin E."/>
            <person name="Baudet D."/>
            <person name="Noel J."/>
            <person name="Ndikumana S."/>
            <person name="Charron P."/>
            <person name="St-Onge C."/>
            <person name="Giorgi J."/>
            <person name="Grigoriev I.V."/>
            <person name="Roux C."/>
            <person name="Martin F.M."/>
            <person name="Corradi N."/>
        </authorList>
    </citation>
    <scope>NUCLEOTIDE SEQUENCE [LARGE SCALE GENOMIC DNA]</scope>
    <source>
        <strain evidence="3 4">A1</strain>
    </source>
</reference>
<evidence type="ECO:0000313" key="5">
    <source>
        <dbReference type="Proteomes" id="UP000232722"/>
    </source>
</evidence>
<evidence type="ECO:0000313" key="2">
    <source>
        <dbReference type="EMBL" id="PKC11054.1"/>
    </source>
</evidence>
<reference evidence="3 4" key="4">
    <citation type="submission" date="2017-10" db="EMBL/GenBank/DDBJ databases">
        <title>Genome analyses suggest a sexual origin of heterokaryosis in a supposedly ancient asexual fungus.</title>
        <authorList>
            <person name="Corradi N."/>
            <person name="Sedzielewska K."/>
            <person name="Noel J."/>
            <person name="Charron P."/>
            <person name="Farinelli L."/>
            <person name="Marton T."/>
            <person name="Kruger M."/>
            <person name="Pelin A."/>
            <person name="Brachmann A."/>
            <person name="Corradi N."/>
        </authorList>
    </citation>
    <scope>NUCLEOTIDE SEQUENCE [LARGE SCALE GENOMIC DNA]</scope>
    <source>
        <strain evidence="3 4">A1</strain>
    </source>
</reference>
<name>A0A2N0PW33_9GLOM</name>
<dbReference type="InterPro" id="IPR018289">
    <property type="entry name" value="MULE_transposase_dom"/>
</dbReference>
<dbReference type="Proteomes" id="UP000232688">
    <property type="component" value="Unassembled WGS sequence"/>
</dbReference>
<dbReference type="EMBL" id="LLXH01004814">
    <property type="protein sequence ID" value="PKC53003.1"/>
    <property type="molecule type" value="Genomic_DNA"/>
</dbReference>
<dbReference type="PANTHER" id="PTHR47160:SF10">
    <property type="entry name" value="MULE TRANSPOSASE DOMAIN-CONTAINING PROTEIN"/>
    <property type="match status" value="1"/>
</dbReference>
<reference evidence="2 5" key="1">
    <citation type="submission" date="2016-04" db="EMBL/GenBank/DDBJ databases">
        <title>Genome analyses suggest a sexual origin of heterokaryosis in a supposedly ancient asexual fungus.</title>
        <authorList>
            <person name="Ropars J."/>
            <person name="Sedzielewska K."/>
            <person name="Noel J."/>
            <person name="Charron P."/>
            <person name="Farinelli L."/>
            <person name="Marton T."/>
            <person name="Kruger M."/>
            <person name="Pelin A."/>
            <person name="Brachmann A."/>
            <person name="Corradi N."/>
        </authorList>
    </citation>
    <scope>NUCLEOTIDE SEQUENCE [LARGE SCALE GENOMIC DNA]</scope>
    <source>
        <strain evidence="2 5">A5</strain>
    </source>
</reference>
<comment type="caution">
    <text evidence="2">The sequence shown here is derived from an EMBL/GenBank/DDBJ whole genome shotgun (WGS) entry which is preliminary data.</text>
</comment>
<evidence type="ECO:0000313" key="3">
    <source>
        <dbReference type="EMBL" id="PKC53003.1"/>
    </source>
</evidence>